<dbReference type="Pfam" id="PF22802">
    <property type="entry name" value="RsiG"/>
    <property type="match status" value="2"/>
</dbReference>
<dbReference type="EMBL" id="SOAU01000001">
    <property type="protein sequence ID" value="TDT15144.1"/>
    <property type="molecule type" value="Genomic_DNA"/>
</dbReference>
<feature type="region of interest" description="Disordered" evidence="1">
    <location>
        <begin position="67"/>
        <end position="87"/>
    </location>
</feature>
<dbReference type="OrthoDB" id="5182641at2"/>
<dbReference type="Proteomes" id="UP000294558">
    <property type="component" value="Unassembled WGS sequence"/>
</dbReference>
<evidence type="ECO:0000256" key="1">
    <source>
        <dbReference type="SAM" id="MobiDB-lite"/>
    </source>
</evidence>
<comment type="caution">
    <text evidence="3">The sequence shown here is derived from an EMBL/GenBank/DDBJ whole genome shotgun (WGS) entry which is preliminary data.</text>
</comment>
<gene>
    <name evidence="3" type="ORF">BDK89_0706</name>
</gene>
<dbReference type="AlphaFoldDB" id="A0A4R7HX48"/>
<accession>A0A4R7HX48</accession>
<dbReference type="InterPro" id="IPR049575">
    <property type="entry name" value="RsiG-like"/>
</dbReference>
<evidence type="ECO:0000313" key="3">
    <source>
        <dbReference type="EMBL" id="TDT15144.1"/>
    </source>
</evidence>
<proteinExistence type="predicted"/>
<dbReference type="CDD" id="cd21107">
    <property type="entry name" value="RsiG"/>
    <property type="match status" value="1"/>
</dbReference>
<evidence type="ECO:0000259" key="2">
    <source>
        <dbReference type="Pfam" id="PF22802"/>
    </source>
</evidence>
<protein>
    <recommendedName>
        <fullName evidence="2">RsiG-like domain-containing protein</fullName>
    </recommendedName>
</protein>
<keyword evidence="4" id="KW-1185">Reference proteome</keyword>
<reference evidence="3 4" key="1">
    <citation type="submission" date="2019-03" db="EMBL/GenBank/DDBJ databases">
        <title>Sequencing the genomes of 1000 actinobacteria strains.</title>
        <authorList>
            <person name="Klenk H.-P."/>
        </authorList>
    </citation>
    <scope>NUCLEOTIDE SEQUENCE [LARGE SCALE GENOMIC DNA]</scope>
    <source>
        <strain evidence="3 4">DSM 18936</strain>
    </source>
</reference>
<organism evidence="3 4">
    <name type="scientific">Ilumatobacter fluminis</name>
    <dbReference type="NCBI Taxonomy" id="467091"/>
    <lineage>
        <taxon>Bacteria</taxon>
        <taxon>Bacillati</taxon>
        <taxon>Actinomycetota</taxon>
        <taxon>Acidimicrobiia</taxon>
        <taxon>Acidimicrobiales</taxon>
        <taxon>Ilumatobacteraceae</taxon>
        <taxon>Ilumatobacter</taxon>
    </lineage>
</organism>
<name>A0A4R7HX48_9ACTN</name>
<dbReference type="InterPro" id="IPR055209">
    <property type="entry name" value="RsiG-like_dom"/>
</dbReference>
<dbReference type="RefSeq" id="WP_133867624.1">
    <property type="nucleotide sequence ID" value="NZ_SOAU01000001.1"/>
</dbReference>
<sequence>MTNTIDPRSLSLDELRSLRNKLQAEDDVVSYVRRVAQARVDLVRAEQHRRERGERSEDLSSELRVVLSSHLTSGAPRPPRPVEDLGDNELSNELDRICAENGFSRLDDLTPDELNTLERELTAYERRVSDDRRERFDRLDALSAELVRRYRDGEASVDGLLGS</sequence>
<evidence type="ECO:0000313" key="4">
    <source>
        <dbReference type="Proteomes" id="UP000294558"/>
    </source>
</evidence>
<feature type="domain" description="RsiG-like" evidence="2">
    <location>
        <begin position="6"/>
        <end position="60"/>
    </location>
</feature>
<feature type="domain" description="RsiG-like" evidence="2">
    <location>
        <begin position="104"/>
        <end position="160"/>
    </location>
</feature>